<protein>
    <submittedName>
        <fullName evidence="8">RNA polymerase sigma-B factor</fullName>
    </submittedName>
</protein>
<reference evidence="8 9" key="1">
    <citation type="journal article" date="2013" name="Stand. Genomic Sci.">
        <title>Genomic Encyclopedia of Type Strains, Phase I: The one thousand microbial genomes (KMG-I) project.</title>
        <authorList>
            <person name="Kyrpides N.C."/>
            <person name="Woyke T."/>
            <person name="Eisen J.A."/>
            <person name="Garrity G."/>
            <person name="Lilburn T.G."/>
            <person name="Beck B.J."/>
            <person name="Whitman W.B."/>
            <person name="Hugenholtz P."/>
            <person name="Klenk H.P."/>
        </authorList>
    </citation>
    <scope>NUCLEOTIDE SEQUENCE [LARGE SCALE GENOMIC DNA]</scope>
    <source>
        <strain evidence="8 9">DSM 45044</strain>
    </source>
</reference>
<proteinExistence type="predicted"/>
<dbReference type="Gene3D" id="1.20.120.1810">
    <property type="match status" value="1"/>
</dbReference>
<dbReference type="SUPFAM" id="SSF88946">
    <property type="entry name" value="Sigma2 domain of RNA polymerase sigma factors"/>
    <property type="match status" value="1"/>
</dbReference>
<dbReference type="RefSeq" id="WP_158645503.1">
    <property type="nucleotide sequence ID" value="NZ_BAABIJ010000001.1"/>
</dbReference>
<organism evidence="8 9">
    <name type="scientific">Stackebrandtia albiflava</name>
    <dbReference type="NCBI Taxonomy" id="406432"/>
    <lineage>
        <taxon>Bacteria</taxon>
        <taxon>Bacillati</taxon>
        <taxon>Actinomycetota</taxon>
        <taxon>Actinomycetes</taxon>
        <taxon>Glycomycetales</taxon>
        <taxon>Glycomycetaceae</taxon>
        <taxon>Stackebrandtia</taxon>
    </lineage>
</organism>
<dbReference type="Pfam" id="PF04545">
    <property type="entry name" value="Sigma70_r4"/>
    <property type="match status" value="1"/>
</dbReference>
<dbReference type="Gene3D" id="1.10.10.10">
    <property type="entry name" value="Winged helix-like DNA-binding domain superfamily/Winged helix DNA-binding domain"/>
    <property type="match status" value="2"/>
</dbReference>
<name>A0A562VCI7_9ACTN</name>
<evidence type="ECO:0000256" key="1">
    <source>
        <dbReference type="ARBA" id="ARBA00023015"/>
    </source>
</evidence>
<dbReference type="EMBL" id="VLLL01000005">
    <property type="protein sequence ID" value="TWJ15575.1"/>
    <property type="molecule type" value="Genomic_DNA"/>
</dbReference>
<dbReference type="InterPro" id="IPR013325">
    <property type="entry name" value="RNA_pol_sigma_r2"/>
</dbReference>
<dbReference type="Pfam" id="PF04539">
    <property type="entry name" value="Sigma70_r3"/>
    <property type="match status" value="1"/>
</dbReference>
<dbReference type="InterPro" id="IPR007624">
    <property type="entry name" value="RNA_pol_sigma70_r3"/>
</dbReference>
<dbReference type="InterPro" id="IPR013324">
    <property type="entry name" value="RNA_pol_sigma_r3/r4-like"/>
</dbReference>
<dbReference type="InterPro" id="IPR036388">
    <property type="entry name" value="WH-like_DNA-bd_sf"/>
</dbReference>
<dbReference type="GO" id="GO:0016987">
    <property type="term" value="F:sigma factor activity"/>
    <property type="evidence" value="ECO:0007669"/>
    <property type="project" value="UniProtKB-KW"/>
</dbReference>
<dbReference type="Proteomes" id="UP000321617">
    <property type="component" value="Unassembled WGS sequence"/>
</dbReference>
<evidence type="ECO:0000259" key="7">
    <source>
        <dbReference type="Pfam" id="PF04545"/>
    </source>
</evidence>
<dbReference type="GO" id="GO:0003677">
    <property type="term" value="F:DNA binding"/>
    <property type="evidence" value="ECO:0007669"/>
    <property type="project" value="UniProtKB-KW"/>
</dbReference>
<evidence type="ECO:0000256" key="2">
    <source>
        <dbReference type="ARBA" id="ARBA00023082"/>
    </source>
</evidence>
<feature type="domain" description="RNA polymerase sigma-70 region 4" evidence="7">
    <location>
        <begin position="204"/>
        <end position="251"/>
    </location>
</feature>
<gene>
    <name evidence="8" type="ORF">LX16_1286</name>
</gene>
<feature type="domain" description="RNA polymerase sigma-70 region 3" evidence="5">
    <location>
        <begin position="115"/>
        <end position="175"/>
    </location>
</feature>
<dbReference type="InterPro" id="IPR014322">
    <property type="entry name" value="RNA_pol_sigma-B/F/G"/>
</dbReference>
<dbReference type="SUPFAM" id="SSF88659">
    <property type="entry name" value="Sigma3 and sigma4 domains of RNA polymerase sigma factors"/>
    <property type="match status" value="2"/>
</dbReference>
<dbReference type="NCBIfam" id="TIGR02937">
    <property type="entry name" value="sigma70-ECF"/>
    <property type="match status" value="1"/>
</dbReference>
<accession>A0A562VCI7</accession>
<evidence type="ECO:0000259" key="6">
    <source>
        <dbReference type="Pfam" id="PF04542"/>
    </source>
</evidence>
<dbReference type="Pfam" id="PF04542">
    <property type="entry name" value="Sigma70_r2"/>
    <property type="match status" value="1"/>
</dbReference>
<keyword evidence="3" id="KW-0238">DNA-binding</keyword>
<dbReference type="NCBIfam" id="TIGR02980">
    <property type="entry name" value="SigBFG"/>
    <property type="match status" value="1"/>
</dbReference>
<keyword evidence="2" id="KW-0731">Sigma factor</keyword>
<evidence type="ECO:0000313" key="8">
    <source>
        <dbReference type="EMBL" id="TWJ15575.1"/>
    </source>
</evidence>
<evidence type="ECO:0000313" key="9">
    <source>
        <dbReference type="Proteomes" id="UP000321617"/>
    </source>
</evidence>
<dbReference type="PANTHER" id="PTHR30385">
    <property type="entry name" value="SIGMA FACTOR F FLAGELLAR"/>
    <property type="match status" value="1"/>
</dbReference>
<dbReference type="OrthoDB" id="9804285at2"/>
<dbReference type="InterPro" id="IPR014284">
    <property type="entry name" value="RNA_pol_sigma-70_dom"/>
</dbReference>
<dbReference type="InterPro" id="IPR007627">
    <property type="entry name" value="RNA_pol_sigma70_r2"/>
</dbReference>
<comment type="caution">
    <text evidence="8">The sequence shown here is derived from an EMBL/GenBank/DDBJ whole genome shotgun (WGS) entry which is preliminary data.</text>
</comment>
<dbReference type="GO" id="GO:0006352">
    <property type="term" value="P:DNA-templated transcription initiation"/>
    <property type="evidence" value="ECO:0007669"/>
    <property type="project" value="InterPro"/>
</dbReference>
<dbReference type="CDD" id="cd06171">
    <property type="entry name" value="Sigma70_r4"/>
    <property type="match status" value="1"/>
</dbReference>
<feature type="domain" description="RNA polymerase sigma-70 region 2" evidence="6">
    <location>
        <begin position="41"/>
        <end position="105"/>
    </location>
</feature>
<sequence>MTSAPPIRDTTAHLERLLDLPDDAGPDERETARNDAIEAGIPMADRLARRYENSGEPLDDLRQVARLGLVKAVDGFDPSMGRPFAAYAIPTIHGELKRHFRDKGWAIRVPRRVQEARLRVQAVQPELAQRLHRTPTADDIAEEVELPIPEVHTAMHADQLYQLRSTNKPVSQDGTTEVEVGDLVPALDDALEAADGRVTVRRMLADLPYKQRCVLYLRFFHNMSQSQIAARIGVSQMHVSRMLNRTLTRMRARLA</sequence>
<keyword evidence="4" id="KW-0804">Transcription</keyword>
<evidence type="ECO:0000256" key="4">
    <source>
        <dbReference type="ARBA" id="ARBA00023163"/>
    </source>
</evidence>
<keyword evidence="9" id="KW-1185">Reference proteome</keyword>
<dbReference type="InterPro" id="IPR007630">
    <property type="entry name" value="RNA_pol_sigma70_r4"/>
</dbReference>
<dbReference type="AlphaFoldDB" id="A0A562VCI7"/>
<dbReference type="PANTHER" id="PTHR30385:SF4">
    <property type="entry name" value="RNA POLYMERASE SIGMA-E FACTOR"/>
    <property type="match status" value="1"/>
</dbReference>
<evidence type="ECO:0000259" key="5">
    <source>
        <dbReference type="Pfam" id="PF04539"/>
    </source>
</evidence>
<keyword evidence="1" id="KW-0805">Transcription regulation</keyword>
<evidence type="ECO:0000256" key="3">
    <source>
        <dbReference type="ARBA" id="ARBA00023125"/>
    </source>
</evidence>